<organism evidence="1 2">
    <name type="scientific">Dentipellis fragilis</name>
    <dbReference type="NCBI Taxonomy" id="205917"/>
    <lineage>
        <taxon>Eukaryota</taxon>
        <taxon>Fungi</taxon>
        <taxon>Dikarya</taxon>
        <taxon>Basidiomycota</taxon>
        <taxon>Agaricomycotina</taxon>
        <taxon>Agaricomycetes</taxon>
        <taxon>Russulales</taxon>
        <taxon>Hericiaceae</taxon>
        <taxon>Dentipellis</taxon>
    </lineage>
</organism>
<name>A0A4Y9YDQ2_9AGAM</name>
<dbReference type="AlphaFoldDB" id="A0A4Y9YDQ2"/>
<dbReference type="Proteomes" id="UP000298327">
    <property type="component" value="Unassembled WGS sequence"/>
</dbReference>
<sequence length="106" mass="11512">MLLHLHARPSYRPCLVLPIRRRILAIADSAAQRMQSPPCVCYDQRTRSQERAACSVAAPPVELASPCGRHHTRSVIPIAGSPDSSLRRAAVGLTAAVTSSFRPVMQ</sequence>
<reference evidence="1 2" key="1">
    <citation type="submission" date="2019-02" db="EMBL/GenBank/DDBJ databases">
        <title>Genome sequencing of the rare red list fungi Dentipellis fragilis.</title>
        <authorList>
            <person name="Buettner E."/>
            <person name="Kellner H."/>
        </authorList>
    </citation>
    <scope>NUCLEOTIDE SEQUENCE [LARGE SCALE GENOMIC DNA]</scope>
    <source>
        <strain evidence="1 2">DSM 105465</strain>
    </source>
</reference>
<gene>
    <name evidence="1" type="ORF">EVG20_g7343</name>
</gene>
<protein>
    <submittedName>
        <fullName evidence="1">Uncharacterized protein</fullName>
    </submittedName>
</protein>
<keyword evidence="2" id="KW-1185">Reference proteome</keyword>
<evidence type="ECO:0000313" key="2">
    <source>
        <dbReference type="Proteomes" id="UP000298327"/>
    </source>
</evidence>
<dbReference type="EMBL" id="SEOQ01000551">
    <property type="protein sequence ID" value="TFY60654.1"/>
    <property type="molecule type" value="Genomic_DNA"/>
</dbReference>
<proteinExistence type="predicted"/>
<accession>A0A4Y9YDQ2</accession>
<evidence type="ECO:0000313" key="1">
    <source>
        <dbReference type="EMBL" id="TFY60654.1"/>
    </source>
</evidence>
<comment type="caution">
    <text evidence="1">The sequence shown here is derived from an EMBL/GenBank/DDBJ whole genome shotgun (WGS) entry which is preliminary data.</text>
</comment>